<protein>
    <submittedName>
        <fullName evidence="6">Molecular chaperone DnaK</fullName>
    </submittedName>
</protein>
<evidence type="ECO:0000256" key="5">
    <source>
        <dbReference type="RuleBase" id="RU003322"/>
    </source>
</evidence>
<evidence type="ECO:0000313" key="6">
    <source>
        <dbReference type="EMBL" id="PQV63985.1"/>
    </source>
</evidence>
<dbReference type="SUPFAM" id="SSF100920">
    <property type="entry name" value="Heat shock protein 70kD (HSP70), peptide-binding domain"/>
    <property type="match status" value="1"/>
</dbReference>
<proteinExistence type="inferred from homology"/>
<dbReference type="PRINTS" id="PR00301">
    <property type="entry name" value="HEATSHOCK70"/>
</dbReference>
<dbReference type="Gene3D" id="3.30.420.40">
    <property type="match status" value="2"/>
</dbReference>
<dbReference type="InterPro" id="IPR029047">
    <property type="entry name" value="HSP70_peptide-bd_sf"/>
</dbReference>
<keyword evidence="3 5" id="KW-0067">ATP-binding</keyword>
<comment type="caution">
    <text evidence="6">The sequence shown here is derived from an EMBL/GenBank/DDBJ whole genome shotgun (WGS) entry which is preliminary data.</text>
</comment>
<dbReference type="AlphaFoldDB" id="A0A2S8ST61"/>
<dbReference type="Proteomes" id="UP000237684">
    <property type="component" value="Unassembled WGS sequence"/>
</dbReference>
<dbReference type="InParanoid" id="A0A2S8ST61"/>
<dbReference type="CDD" id="cd24029">
    <property type="entry name" value="ASKHA_NBD_HSP70_DnaK_HscA_HscC"/>
    <property type="match status" value="1"/>
</dbReference>
<dbReference type="InterPro" id="IPR043129">
    <property type="entry name" value="ATPase_NBD"/>
</dbReference>
<evidence type="ECO:0000256" key="2">
    <source>
        <dbReference type="ARBA" id="ARBA00022741"/>
    </source>
</evidence>
<evidence type="ECO:0000313" key="7">
    <source>
        <dbReference type="Proteomes" id="UP000237684"/>
    </source>
</evidence>
<keyword evidence="4" id="KW-0143">Chaperone</keyword>
<evidence type="ECO:0000256" key="3">
    <source>
        <dbReference type="ARBA" id="ARBA00022840"/>
    </source>
</evidence>
<dbReference type="Pfam" id="PF00012">
    <property type="entry name" value="HSP70"/>
    <property type="match status" value="2"/>
</dbReference>
<dbReference type="PROSITE" id="PS00329">
    <property type="entry name" value="HSP70_2"/>
    <property type="match status" value="1"/>
</dbReference>
<dbReference type="InterPro" id="IPR013126">
    <property type="entry name" value="Hsp_70_fam"/>
</dbReference>
<sequence length="506" mass="54952">MGKAVGIDLGTTYSAVAYVDEFGKPIILKNADGQITTPSVVFFDPPNYTVGETALQSTITDSDRVVQFVKRFMGQPNYRVHINGLEYSPEFVSALILRKIVQDAEMELGEDIDAAVVTVPAYFTEMQRHATMEAGQLAGLNVLRIINEPTAAALSYGIQRHASNKNILVYDLGGGTFDVTVLHCGDNEFNVLSVGGDHRLGGKDFDDRILGYIIDRIKTDHKVDVTGDVEIEAELRLKSEGAKRQLTGRQMVPISIKVPDPDNSGRAIPIKIEITREAFEVAASDLLSRTEMLLESVLAKADLEWHQIDEILCVGGSSRMPMVGKMLERLSGKKPLLHDPDECVAKGAALQAAMLLSESALPEVSVGHVLSHSLGIAVMSGGKPIIDHIVPSLTRLPTMQRREGYTTTTDSQTVVQIRIYEGESADPQSYGKGPIGVFNLDTTPARPKGQPKLSLEFRCDENGRITALAKDSDTGRENYLTIALAGQRSETEVSGEAQLMSEASVS</sequence>
<dbReference type="FunFam" id="3.90.640.10:FF:000003">
    <property type="entry name" value="Molecular chaperone DnaK"/>
    <property type="match status" value="1"/>
</dbReference>
<gene>
    <name evidence="6" type="ORF">B1R32_1077</name>
</gene>
<name>A0A2S8ST61_9BACT</name>
<evidence type="ECO:0000256" key="4">
    <source>
        <dbReference type="ARBA" id="ARBA00023186"/>
    </source>
</evidence>
<evidence type="ECO:0000256" key="1">
    <source>
        <dbReference type="ARBA" id="ARBA00007381"/>
    </source>
</evidence>
<organism evidence="6 7">
    <name type="scientific">Abditibacterium utsteinense</name>
    <dbReference type="NCBI Taxonomy" id="1960156"/>
    <lineage>
        <taxon>Bacteria</taxon>
        <taxon>Pseudomonadati</taxon>
        <taxon>Abditibacteriota</taxon>
        <taxon>Abditibacteriia</taxon>
        <taxon>Abditibacteriales</taxon>
        <taxon>Abditibacteriaceae</taxon>
        <taxon>Abditibacterium</taxon>
    </lineage>
</organism>
<dbReference type="GO" id="GO:0140662">
    <property type="term" value="F:ATP-dependent protein folding chaperone"/>
    <property type="evidence" value="ECO:0007669"/>
    <property type="project" value="InterPro"/>
</dbReference>
<dbReference type="Gene3D" id="3.90.640.10">
    <property type="entry name" value="Actin, Chain A, domain 4"/>
    <property type="match status" value="1"/>
</dbReference>
<dbReference type="GO" id="GO:0005524">
    <property type="term" value="F:ATP binding"/>
    <property type="evidence" value="ECO:0007669"/>
    <property type="project" value="UniProtKB-KW"/>
</dbReference>
<keyword evidence="2 5" id="KW-0547">Nucleotide-binding</keyword>
<dbReference type="PANTHER" id="PTHR19375">
    <property type="entry name" value="HEAT SHOCK PROTEIN 70KDA"/>
    <property type="match status" value="1"/>
</dbReference>
<keyword evidence="7" id="KW-1185">Reference proteome</keyword>
<dbReference type="PROSITE" id="PS00297">
    <property type="entry name" value="HSP70_1"/>
    <property type="match status" value="1"/>
</dbReference>
<dbReference type="OrthoDB" id="9766019at2"/>
<accession>A0A2S8ST61</accession>
<dbReference type="EMBL" id="NIGF01000007">
    <property type="protein sequence ID" value="PQV63985.1"/>
    <property type="molecule type" value="Genomic_DNA"/>
</dbReference>
<dbReference type="InterPro" id="IPR018181">
    <property type="entry name" value="Heat_shock_70_CS"/>
</dbReference>
<comment type="similarity">
    <text evidence="1 5">Belongs to the heat shock protein 70 family.</text>
</comment>
<dbReference type="RefSeq" id="WP_105483468.1">
    <property type="nucleotide sequence ID" value="NZ_NIGF01000007.1"/>
</dbReference>
<dbReference type="Gene3D" id="2.60.34.10">
    <property type="entry name" value="Substrate Binding Domain Of DNAk, Chain A, domain 1"/>
    <property type="match status" value="1"/>
</dbReference>
<dbReference type="SUPFAM" id="SSF53067">
    <property type="entry name" value="Actin-like ATPase domain"/>
    <property type="match status" value="2"/>
</dbReference>
<dbReference type="FunFam" id="3.30.420.40:FF:000071">
    <property type="entry name" value="Molecular chaperone DnaK"/>
    <property type="match status" value="1"/>
</dbReference>
<reference evidence="6 7" key="1">
    <citation type="journal article" date="2018" name="Syst. Appl. Microbiol.">
        <title>Abditibacterium utsteinense sp. nov., the first cultivated member of candidate phylum FBP, isolated from ice-free Antarctic soil samples.</title>
        <authorList>
            <person name="Tahon G."/>
            <person name="Tytgat B."/>
            <person name="Lebbe L."/>
            <person name="Carlier A."/>
            <person name="Willems A."/>
        </authorList>
    </citation>
    <scope>NUCLEOTIDE SEQUENCE [LARGE SCALE GENOMIC DNA]</scope>
    <source>
        <strain evidence="6 7">LMG 29911</strain>
    </source>
</reference>